<accession>A0A1H8DET5</accession>
<evidence type="ECO:0000259" key="1">
    <source>
        <dbReference type="PROSITE" id="PS50801"/>
    </source>
</evidence>
<reference evidence="2 3" key="1">
    <citation type="submission" date="2016-10" db="EMBL/GenBank/DDBJ databases">
        <authorList>
            <person name="de Groot N.N."/>
        </authorList>
    </citation>
    <scope>NUCLEOTIDE SEQUENCE [LARGE SCALE GENOMIC DNA]</scope>
    <source>
        <strain evidence="2 3">DSM 15123</strain>
    </source>
</reference>
<organism evidence="2 3">
    <name type="scientific">Brachymonas denitrificans DSM 15123</name>
    <dbReference type="NCBI Taxonomy" id="1121117"/>
    <lineage>
        <taxon>Bacteria</taxon>
        <taxon>Pseudomonadati</taxon>
        <taxon>Pseudomonadota</taxon>
        <taxon>Betaproteobacteria</taxon>
        <taxon>Burkholderiales</taxon>
        <taxon>Comamonadaceae</taxon>
        <taxon>Brachymonas</taxon>
    </lineage>
</organism>
<dbReference type="InterPro" id="IPR058548">
    <property type="entry name" value="MlaB-like_STAS"/>
</dbReference>
<name>A0A1H8DET5_9BURK</name>
<dbReference type="AlphaFoldDB" id="A0A1H8DET5"/>
<evidence type="ECO:0000313" key="3">
    <source>
        <dbReference type="Proteomes" id="UP000199531"/>
    </source>
</evidence>
<sequence>MTTREPSAGSTPVISLALPARLDATNAGTVTQALMARLREGGQGQQAQVDASALQSFDSSALATLLALQRQAMERGASLHLHAAPLRLVELARLYGVHELLLPAPAAQPA</sequence>
<dbReference type="InterPro" id="IPR036513">
    <property type="entry name" value="STAS_dom_sf"/>
</dbReference>
<dbReference type="STRING" id="1121117.SAMN02745977_00293"/>
<feature type="domain" description="STAS" evidence="1">
    <location>
        <begin position="13"/>
        <end position="110"/>
    </location>
</feature>
<keyword evidence="3" id="KW-1185">Reference proteome</keyword>
<dbReference type="RefSeq" id="WP_091813039.1">
    <property type="nucleotide sequence ID" value="NZ_FOCW01000001.1"/>
</dbReference>
<dbReference type="Proteomes" id="UP000199531">
    <property type="component" value="Unassembled WGS sequence"/>
</dbReference>
<protein>
    <submittedName>
        <fullName evidence="2">Phospholipid transport system transporter-binding protein</fullName>
    </submittedName>
</protein>
<dbReference type="EMBL" id="FOCW01000001">
    <property type="protein sequence ID" value="SEN05605.1"/>
    <property type="molecule type" value="Genomic_DNA"/>
</dbReference>
<dbReference type="CDD" id="cd07043">
    <property type="entry name" value="STAS_anti-anti-sigma_factors"/>
    <property type="match status" value="1"/>
</dbReference>
<dbReference type="Pfam" id="PF13466">
    <property type="entry name" value="STAS_2"/>
    <property type="match status" value="1"/>
</dbReference>
<evidence type="ECO:0000313" key="2">
    <source>
        <dbReference type="EMBL" id="SEN05605.1"/>
    </source>
</evidence>
<gene>
    <name evidence="2" type="ORF">SAMN02745977_00293</name>
</gene>
<dbReference type="PROSITE" id="PS50801">
    <property type="entry name" value="STAS"/>
    <property type="match status" value="1"/>
</dbReference>
<dbReference type="OrthoDB" id="9156744at2"/>
<dbReference type="SUPFAM" id="SSF52091">
    <property type="entry name" value="SpoIIaa-like"/>
    <property type="match status" value="1"/>
</dbReference>
<dbReference type="Gene3D" id="3.30.750.24">
    <property type="entry name" value="STAS domain"/>
    <property type="match status" value="1"/>
</dbReference>
<dbReference type="InterPro" id="IPR002645">
    <property type="entry name" value="STAS_dom"/>
</dbReference>
<proteinExistence type="predicted"/>